<evidence type="ECO:0000256" key="5">
    <source>
        <dbReference type="ARBA" id="ARBA00023274"/>
    </source>
</evidence>
<dbReference type="GO" id="GO:0005840">
    <property type="term" value="C:ribosome"/>
    <property type="evidence" value="ECO:0007669"/>
    <property type="project" value="UniProtKB-KW"/>
</dbReference>
<keyword evidence="5 7" id="KW-0687">Ribonucleoprotein</keyword>
<evidence type="ECO:0000256" key="7">
    <source>
        <dbReference type="HAMAP-Rule" id="MF_00382"/>
    </source>
</evidence>
<keyword evidence="4 7" id="KW-0689">Ribosomal protein</keyword>
<evidence type="ECO:0000256" key="4">
    <source>
        <dbReference type="ARBA" id="ARBA00022980"/>
    </source>
</evidence>
<reference evidence="9 10" key="1">
    <citation type="journal article" date="2016" name="Nat. Commun.">
        <title>Thousands of microbial genomes shed light on interconnected biogeochemical processes in an aquifer system.</title>
        <authorList>
            <person name="Anantharaman K."/>
            <person name="Brown C.T."/>
            <person name="Hug L.A."/>
            <person name="Sharon I."/>
            <person name="Castelle C.J."/>
            <person name="Probst A.J."/>
            <person name="Thomas B.C."/>
            <person name="Singh A."/>
            <person name="Wilkins M.J."/>
            <person name="Karaoz U."/>
            <person name="Brodie E.L."/>
            <person name="Williams K.H."/>
            <person name="Hubbard S.S."/>
            <person name="Banfield J.F."/>
        </authorList>
    </citation>
    <scope>NUCLEOTIDE SEQUENCE [LARGE SCALE GENOMIC DNA]</scope>
</reference>
<proteinExistence type="inferred from homology"/>
<dbReference type="CDD" id="cd07026">
    <property type="entry name" value="Ribosomal_L20"/>
    <property type="match status" value="1"/>
</dbReference>
<keyword evidence="2 7" id="KW-0699">rRNA-binding</keyword>
<dbReference type="STRING" id="1797593.A3A65_00030"/>
<dbReference type="GO" id="GO:0003735">
    <property type="term" value="F:structural constituent of ribosome"/>
    <property type="evidence" value="ECO:0007669"/>
    <property type="project" value="InterPro"/>
</dbReference>
<dbReference type="PRINTS" id="PR00062">
    <property type="entry name" value="RIBOSOMALL20"/>
</dbReference>
<organism evidence="9 10">
    <name type="scientific">Candidatus Chisholmbacteria bacterium RIFCSPLOWO2_01_FULL_49_14</name>
    <dbReference type="NCBI Taxonomy" id="1797593"/>
    <lineage>
        <taxon>Bacteria</taxon>
        <taxon>Candidatus Chisholmiibacteriota</taxon>
    </lineage>
</organism>
<evidence type="ECO:0000256" key="3">
    <source>
        <dbReference type="ARBA" id="ARBA00022884"/>
    </source>
</evidence>
<dbReference type="AlphaFoldDB" id="A0A1G1W153"/>
<dbReference type="GO" id="GO:0019843">
    <property type="term" value="F:rRNA binding"/>
    <property type="evidence" value="ECO:0007669"/>
    <property type="project" value="UniProtKB-UniRule"/>
</dbReference>
<keyword evidence="3 7" id="KW-0694">RNA-binding</keyword>
<sequence>MRVKTGTTRGYRHKRVLKRTKGMRMTKGRLYRVSKEADLHAGQYAFAGRKKRKRDLRRIWISRINAALSEYSEGLKYSQFISQLKKANIALNRKILADLAVSDPQSFKSVIEKVQAKL</sequence>
<dbReference type="HAMAP" id="MF_00382">
    <property type="entry name" value="Ribosomal_bL20"/>
    <property type="match status" value="1"/>
</dbReference>
<evidence type="ECO:0000313" key="9">
    <source>
        <dbReference type="EMBL" id="OGY21408.1"/>
    </source>
</evidence>
<dbReference type="GO" id="GO:0006412">
    <property type="term" value="P:translation"/>
    <property type="evidence" value="ECO:0007669"/>
    <property type="project" value="InterPro"/>
</dbReference>
<evidence type="ECO:0000256" key="2">
    <source>
        <dbReference type="ARBA" id="ARBA00022730"/>
    </source>
</evidence>
<evidence type="ECO:0000256" key="6">
    <source>
        <dbReference type="ARBA" id="ARBA00035172"/>
    </source>
</evidence>
<dbReference type="Gene3D" id="6.10.160.10">
    <property type="match status" value="1"/>
</dbReference>
<name>A0A1G1W153_9BACT</name>
<dbReference type="SUPFAM" id="SSF74731">
    <property type="entry name" value="Ribosomal protein L20"/>
    <property type="match status" value="1"/>
</dbReference>
<comment type="similarity">
    <text evidence="1 7 8">Belongs to the bacterial ribosomal protein bL20 family.</text>
</comment>
<dbReference type="Pfam" id="PF00453">
    <property type="entry name" value="Ribosomal_L20"/>
    <property type="match status" value="1"/>
</dbReference>
<dbReference type="FunFam" id="1.10.1900.20:FF:000001">
    <property type="entry name" value="50S ribosomal protein L20"/>
    <property type="match status" value="1"/>
</dbReference>
<protein>
    <recommendedName>
        <fullName evidence="6 7">Large ribosomal subunit protein bL20</fullName>
    </recommendedName>
</protein>
<dbReference type="PANTHER" id="PTHR10986">
    <property type="entry name" value="39S RIBOSOMAL PROTEIN L20"/>
    <property type="match status" value="1"/>
</dbReference>
<dbReference type="InterPro" id="IPR049946">
    <property type="entry name" value="RIBOSOMAL_L20_CS"/>
</dbReference>
<dbReference type="InterPro" id="IPR035566">
    <property type="entry name" value="Ribosomal_protein_bL20_C"/>
</dbReference>
<dbReference type="NCBIfam" id="TIGR01032">
    <property type="entry name" value="rplT_bact"/>
    <property type="match status" value="1"/>
</dbReference>
<evidence type="ECO:0000256" key="8">
    <source>
        <dbReference type="RuleBase" id="RU000560"/>
    </source>
</evidence>
<dbReference type="GO" id="GO:0000027">
    <property type="term" value="P:ribosomal large subunit assembly"/>
    <property type="evidence" value="ECO:0007669"/>
    <property type="project" value="UniProtKB-UniRule"/>
</dbReference>
<dbReference type="InterPro" id="IPR005813">
    <property type="entry name" value="Ribosomal_bL20"/>
</dbReference>
<accession>A0A1G1W153</accession>
<dbReference type="GO" id="GO:1990904">
    <property type="term" value="C:ribonucleoprotein complex"/>
    <property type="evidence" value="ECO:0007669"/>
    <property type="project" value="UniProtKB-KW"/>
</dbReference>
<dbReference type="Gene3D" id="1.10.1900.20">
    <property type="entry name" value="Ribosomal protein L20"/>
    <property type="match status" value="1"/>
</dbReference>
<dbReference type="EMBL" id="MHCL01000011">
    <property type="protein sequence ID" value="OGY21408.1"/>
    <property type="molecule type" value="Genomic_DNA"/>
</dbReference>
<gene>
    <name evidence="7" type="primary">rplT</name>
    <name evidence="9" type="ORF">A3A65_00030</name>
</gene>
<evidence type="ECO:0000313" key="10">
    <source>
        <dbReference type="Proteomes" id="UP000176723"/>
    </source>
</evidence>
<dbReference type="Proteomes" id="UP000176723">
    <property type="component" value="Unassembled WGS sequence"/>
</dbReference>
<evidence type="ECO:0000256" key="1">
    <source>
        <dbReference type="ARBA" id="ARBA00007698"/>
    </source>
</evidence>
<comment type="caution">
    <text evidence="9">The sequence shown here is derived from an EMBL/GenBank/DDBJ whole genome shotgun (WGS) entry which is preliminary data.</text>
</comment>
<comment type="function">
    <text evidence="7 8">Binds directly to 23S ribosomal RNA and is necessary for the in vitro assembly process of the 50S ribosomal subunit. It is not involved in the protein synthesizing functions of that subunit.</text>
</comment>
<dbReference type="PROSITE" id="PS00937">
    <property type="entry name" value="RIBOSOMAL_L20"/>
    <property type="match status" value="1"/>
</dbReference>